<protein>
    <submittedName>
        <fullName evidence="2">Uncharacterized protein</fullName>
    </submittedName>
</protein>
<accession>A0AAD4HCX9</accession>
<name>A0AAD4HCX9_9AGAM</name>
<dbReference type="EMBL" id="JABBWK010000153">
    <property type="protein sequence ID" value="KAG1889703.1"/>
    <property type="molecule type" value="Genomic_DNA"/>
</dbReference>
<feature type="region of interest" description="Disordered" evidence="1">
    <location>
        <begin position="354"/>
        <end position="390"/>
    </location>
</feature>
<reference evidence="2" key="1">
    <citation type="journal article" date="2020" name="New Phytol.">
        <title>Comparative genomics reveals dynamic genome evolution in host specialist ectomycorrhizal fungi.</title>
        <authorList>
            <person name="Lofgren L.A."/>
            <person name="Nguyen N.H."/>
            <person name="Vilgalys R."/>
            <person name="Ruytinx J."/>
            <person name="Liao H.L."/>
            <person name="Branco S."/>
            <person name="Kuo A."/>
            <person name="LaButti K."/>
            <person name="Lipzen A."/>
            <person name="Andreopoulos W."/>
            <person name="Pangilinan J."/>
            <person name="Riley R."/>
            <person name="Hundley H."/>
            <person name="Na H."/>
            <person name="Barry K."/>
            <person name="Grigoriev I.V."/>
            <person name="Stajich J.E."/>
            <person name="Kennedy P.G."/>
        </authorList>
    </citation>
    <scope>NUCLEOTIDE SEQUENCE</scope>
    <source>
        <strain evidence="2">FC203</strain>
    </source>
</reference>
<organism evidence="2 3">
    <name type="scientific">Suillus fuscotomentosus</name>
    <dbReference type="NCBI Taxonomy" id="1912939"/>
    <lineage>
        <taxon>Eukaryota</taxon>
        <taxon>Fungi</taxon>
        <taxon>Dikarya</taxon>
        <taxon>Basidiomycota</taxon>
        <taxon>Agaricomycotina</taxon>
        <taxon>Agaricomycetes</taxon>
        <taxon>Agaricomycetidae</taxon>
        <taxon>Boletales</taxon>
        <taxon>Suillineae</taxon>
        <taxon>Suillaceae</taxon>
        <taxon>Suillus</taxon>
    </lineage>
</organism>
<evidence type="ECO:0000313" key="3">
    <source>
        <dbReference type="Proteomes" id="UP001195769"/>
    </source>
</evidence>
<proteinExistence type="predicted"/>
<gene>
    <name evidence="2" type="ORF">F5891DRAFT_1198474</name>
</gene>
<feature type="compositionally biased region" description="Pro residues" evidence="1">
    <location>
        <begin position="354"/>
        <end position="371"/>
    </location>
</feature>
<dbReference type="AlphaFoldDB" id="A0AAD4HCX9"/>
<keyword evidence="3" id="KW-1185">Reference proteome</keyword>
<dbReference type="Proteomes" id="UP001195769">
    <property type="component" value="Unassembled WGS sequence"/>
</dbReference>
<dbReference type="GeneID" id="64662937"/>
<sequence>MGQQAKAEAADIFKAVLRSIAECEKPTRSLQEAEAYSKLYYQTHIKATVDEVLKAEAELLQVKNKTLTNGKCVAIAKQHTASLYSVETDEIKAEVQKYIENQKMEKGDEAKMWSQDDYARNLEKLATIANKFLKGLVEATGFSFSLPAGGPSPECNGSIDVYRHFGNDFSKMYPEFERGIMAPFRDYLYRVYPDLAVLNGSLGTSTMGEADKSAPETSRVSLSLMQPDSVGQTFSGNTTGDNWNLDEDFWTTLAAQVADFNRSGGSPVLPESTSQFSSPTLQHVAPEVSLPLLHVPQSITPITSLYTALAPPLPPLLPGSQPVCLMPLPPPVSQPVSLMPPPPPVSQLVSLIPPPPPISTPPVSPLSPPCMEPFAGGGGHSLAHDGEPSD</sequence>
<evidence type="ECO:0000256" key="1">
    <source>
        <dbReference type="SAM" id="MobiDB-lite"/>
    </source>
</evidence>
<evidence type="ECO:0000313" key="2">
    <source>
        <dbReference type="EMBL" id="KAG1889703.1"/>
    </source>
</evidence>
<dbReference type="RefSeq" id="XP_041217564.1">
    <property type="nucleotide sequence ID" value="XM_041368639.1"/>
</dbReference>
<comment type="caution">
    <text evidence="2">The sequence shown here is derived from an EMBL/GenBank/DDBJ whole genome shotgun (WGS) entry which is preliminary data.</text>
</comment>